<dbReference type="InterPro" id="IPR032675">
    <property type="entry name" value="LRR_dom_sf"/>
</dbReference>
<name>A0A9Q0N4V3_9DIPT</name>
<dbReference type="OrthoDB" id="6492012at2759"/>
<comment type="caution">
    <text evidence="2">The sequence shown here is derived from an EMBL/GenBank/DDBJ whole genome shotgun (WGS) entry which is preliminary data.</text>
</comment>
<reference evidence="2" key="1">
    <citation type="submission" date="2022-07" db="EMBL/GenBank/DDBJ databases">
        <authorList>
            <person name="Trinca V."/>
            <person name="Uliana J.V.C."/>
            <person name="Torres T.T."/>
            <person name="Ward R.J."/>
            <person name="Monesi N."/>
        </authorList>
    </citation>
    <scope>NUCLEOTIDE SEQUENCE</scope>
    <source>
        <strain evidence="2">HSMRA1968</strain>
        <tissue evidence="2">Whole embryos</tissue>
    </source>
</reference>
<gene>
    <name evidence="2" type="ORF">Bhyg_08560</name>
</gene>
<dbReference type="SUPFAM" id="SSF52047">
    <property type="entry name" value="RNI-like"/>
    <property type="match status" value="1"/>
</dbReference>
<dbReference type="AlphaFoldDB" id="A0A9Q0N4V3"/>
<dbReference type="EMBL" id="WJQU01000002">
    <property type="protein sequence ID" value="KAJ6643597.1"/>
    <property type="molecule type" value="Genomic_DNA"/>
</dbReference>
<dbReference type="Proteomes" id="UP001151699">
    <property type="component" value="Chromosome B"/>
</dbReference>
<dbReference type="InterPro" id="IPR001810">
    <property type="entry name" value="F-box_dom"/>
</dbReference>
<evidence type="ECO:0000313" key="2">
    <source>
        <dbReference type="EMBL" id="KAJ6643597.1"/>
    </source>
</evidence>
<proteinExistence type="predicted"/>
<sequence length="420" mass="49359">MWTTLNGMEEVVLDSPMELMNLNDDCLLTILENVPIDDMWAVSDTCQTLRQLAMKVMRTHFRNRWFFTNIFSVESDVKTLSRFFEVIKYMDIVGAYFDEVKMREFFEILKSNPPNLEKLKVFHENDVAGVIRQFPNLISLDIDTDHIPNNEDLINAIQSCTNLIELKLCFSFSFNEHFYKKFFQSLELKNLKRLDLEYLSVYESVFEDLKYFLRMNPNVECLSFEFKENRGFFGIIHFDDELLVSNLWDLKELQTLAITLDNTNAKNLITKMGKLNNLRCLDLCVRNPCDMSLARAFSNINNLVELRLEIKSLDPNEHFFATLCASLNNLNTLTLYHDRMDKKDLIDIITNSEKLVNLNLRTGHFRDVLTETTISSLVKCQNRKNCVRPLKIRWLTPTTRPIFPTELSNINRSVIDYKQW</sequence>
<feature type="domain" description="F-box" evidence="1">
    <location>
        <begin position="20"/>
        <end position="57"/>
    </location>
</feature>
<evidence type="ECO:0000259" key="1">
    <source>
        <dbReference type="Pfam" id="PF00646"/>
    </source>
</evidence>
<accession>A0A9Q0N4V3</accession>
<evidence type="ECO:0000313" key="3">
    <source>
        <dbReference type="Proteomes" id="UP001151699"/>
    </source>
</evidence>
<protein>
    <recommendedName>
        <fullName evidence="1">F-box domain-containing protein</fullName>
    </recommendedName>
</protein>
<dbReference type="InterPro" id="IPR036047">
    <property type="entry name" value="F-box-like_dom_sf"/>
</dbReference>
<organism evidence="2 3">
    <name type="scientific">Pseudolycoriella hygida</name>
    <dbReference type="NCBI Taxonomy" id="35572"/>
    <lineage>
        <taxon>Eukaryota</taxon>
        <taxon>Metazoa</taxon>
        <taxon>Ecdysozoa</taxon>
        <taxon>Arthropoda</taxon>
        <taxon>Hexapoda</taxon>
        <taxon>Insecta</taxon>
        <taxon>Pterygota</taxon>
        <taxon>Neoptera</taxon>
        <taxon>Endopterygota</taxon>
        <taxon>Diptera</taxon>
        <taxon>Nematocera</taxon>
        <taxon>Sciaroidea</taxon>
        <taxon>Sciaridae</taxon>
        <taxon>Pseudolycoriella</taxon>
    </lineage>
</organism>
<dbReference type="Pfam" id="PF00646">
    <property type="entry name" value="F-box"/>
    <property type="match status" value="1"/>
</dbReference>
<keyword evidence="3" id="KW-1185">Reference proteome</keyword>
<dbReference type="Gene3D" id="3.80.10.10">
    <property type="entry name" value="Ribonuclease Inhibitor"/>
    <property type="match status" value="1"/>
</dbReference>
<dbReference type="SUPFAM" id="SSF81383">
    <property type="entry name" value="F-box domain"/>
    <property type="match status" value="1"/>
</dbReference>